<evidence type="ECO:0000313" key="3">
    <source>
        <dbReference type="Proteomes" id="UP000237347"/>
    </source>
</evidence>
<name>A0AAW0KMJ8_QUESU</name>
<accession>A0AAW0KMJ8</accession>
<feature type="region of interest" description="Disordered" evidence="1">
    <location>
        <begin position="1"/>
        <end position="59"/>
    </location>
</feature>
<protein>
    <submittedName>
        <fullName evidence="2">Protein plant cadmium resistance 6</fullName>
    </submittedName>
</protein>
<keyword evidence="3" id="KW-1185">Reference proteome</keyword>
<sequence>MNPNGVNHSTPYPPPPTSNRAQPVQYTPHQSPQHSPMYQNGLNEPATYPPQGPTYQQGPVAGAAVGVPVQQNQYQMQVQAQAGTQGWNSGLFDCMNDPTNALITACVPCVTFGQIAEIVDNGQTTCSTSGLLYRLIATIIGIPCIMSCTYRTKLRGRFGLTVSPAPDWITHFFCEPCALCQEYRELQARGIDPSLGNHACT</sequence>
<dbReference type="Proteomes" id="UP000237347">
    <property type="component" value="Unassembled WGS sequence"/>
</dbReference>
<dbReference type="InterPro" id="IPR006461">
    <property type="entry name" value="PLAC_motif_containing"/>
</dbReference>
<dbReference type="EMBL" id="PKMF04000273">
    <property type="protein sequence ID" value="KAK7839903.1"/>
    <property type="molecule type" value="Genomic_DNA"/>
</dbReference>
<dbReference type="PANTHER" id="PTHR15907">
    <property type="entry name" value="DUF614 FAMILY PROTEIN-RELATED"/>
    <property type="match status" value="1"/>
</dbReference>
<organism evidence="2 3">
    <name type="scientific">Quercus suber</name>
    <name type="common">Cork oak</name>
    <dbReference type="NCBI Taxonomy" id="58331"/>
    <lineage>
        <taxon>Eukaryota</taxon>
        <taxon>Viridiplantae</taxon>
        <taxon>Streptophyta</taxon>
        <taxon>Embryophyta</taxon>
        <taxon>Tracheophyta</taxon>
        <taxon>Spermatophyta</taxon>
        <taxon>Magnoliopsida</taxon>
        <taxon>eudicotyledons</taxon>
        <taxon>Gunneridae</taxon>
        <taxon>Pentapetalae</taxon>
        <taxon>rosids</taxon>
        <taxon>fabids</taxon>
        <taxon>Fagales</taxon>
        <taxon>Fagaceae</taxon>
        <taxon>Quercus</taxon>
    </lineage>
</organism>
<dbReference type="Pfam" id="PF04749">
    <property type="entry name" value="PLAC8"/>
    <property type="match status" value="1"/>
</dbReference>
<dbReference type="AlphaFoldDB" id="A0AAW0KMJ8"/>
<gene>
    <name evidence="2" type="primary">PCR6_1</name>
    <name evidence="2" type="ORF">CFP56_017400</name>
</gene>
<proteinExistence type="predicted"/>
<dbReference type="NCBIfam" id="TIGR01571">
    <property type="entry name" value="A_thal_Cys_rich"/>
    <property type="match status" value="1"/>
</dbReference>
<comment type="caution">
    <text evidence="2">The sequence shown here is derived from an EMBL/GenBank/DDBJ whole genome shotgun (WGS) entry which is preliminary data.</text>
</comment>
<feature type="compositionally biased region" description="Polar residues" evidence="1">
    <location>
        <begin position="18"/>
        <end position="42"/>
    </location>
</feature>
<evidence type="ECO:0000313" key="2">
    <source>
        <dbReference type="EMBL" id="KAK7839903.1"/>
    </source>
</evidence>
<reference evidence="2 3" key="1">
    <citation type="journal article" date="2018" name="Sci. Data">
        <title>The draft genome sequence of cork oak.</title>
        <authorList>
            <person name="Ramos A.M."/>
            <person name="Usie A."/>
            <person name="Barbosa P."/>
            <person name="Barros P.M."/>
            <person name="Capote T."/>
            <person name="Chaves I."/>
            <person name="Simoes F."/>
            <person name="Abreu I."/>
            <person name="Carrasquinho I."/>
            <person name="Faro C."/>
            <person name="Guimaraes J.B."/>
            <person name="Mendonca D."/>
            <person name="Nobrega F."/>
            <person name="Rodrigues L."/>
            <person name="Saibo N.J.M."/>
            <person name="Varela M.C."/>
            <person name="Egas C."/>
            <person name="Matos J."/>
            <person name="Miguel C.M."/>
            <person name="Oliveira M.M."/>
            <person name="Ricardo C.P."/>
            <person name="Goncalves S."/>
        </authorList>
    </citation>
    <scope>NUCLEOTIDE SEQUENCE [LARGE SCALE GENOMIC DNA]</scope>
    <source>
        <strain evidence="3">cv. HL8</strain>
    </source>
</reference>
<feature type="compositionally biased region" description="Polar residues" evidence="1">
    <location>
        <begin position="1"/>
        <end position="10"/>
    </location>
</feature>
<evidence type="ECO:0000256" key="1">
    <source>
        <dbReference type="SAM" id="MobiDB-lite"/>
    </source>
</evidence>